<protein>
    <submittedName>
        <fullName evidence="1">Uncharacterized protein</fullName>
    </submittedName>
</protein>
<keyword evidence="2" id="KW-1185">Reference proteome</keyword>
<evidence type="ECO:0000313" key="2">
    <source>
        <dbReference type="Proteomes" id="UP000076830"/>
    </source>
</evidence>
<dbReference type="AlphaFoldDB" id="A0A167GHY6"/>
<reference evidence="1 2" key="1">
    <citation type="submission" date="2016-04" db="EMBL/GenBank/DDBJ databases">
        <title>Complete genome sequence of Dokdonella koreensis DS-123T.</title>
        <authorList>
            <person name="Kim J.F."/>
            <person name="Lee H."/>
            <person name="Kwak M.-J."/>
        </authorList>
    </citation>
    <scope>NUCLEOTIDE SEQUENCE [LARGE SCALE GENOMIC DNA]</scope>
    <source>
        <strain evidence="1 2">DS-123</strain>
    </source>
</reference>
<dbReference type="KEGG" id="dko:I596_540"/>
<gene>
    <name evidence="1" type="ORF">I596_540</name>
</gene>
<accession>A0A167GHY6</accession>
<proteinExistence type="predicted"/>
<dbReference type="EMBL" id="CP015249">
    <property type="protein sequence ID" value="ANB16577.1"/>
    <property type="molecule type" value="Genomic_DNA"/>
</dbReference>
<sequence>MPWTAPSSAAIAVLPECAGSSGYPASTGRGCGGPCRARTYDQGIMRTTSAFAARFRFVVWTLSCLSAFPSSLYTFSQRELRSALAWRHCRVSVHRI</sequence>
<dbReference type="Proteomes" id="UP000076830">
    <property type="component" value="Chromosome"/>
</dbReference>
<name>A0A167GHY6_9GAMM</name>
<evidence type="ECO:0000313" key="1">
    <source>
        <dbReference type="EMBL" id="ANB16577.1"/>
    </source>
</evidence>
<organism evidence="1 2">
    <name type="scientific">Dokdonella koreensis DS-123</name>
    <dbReference type="NCBI Taxonomy" id="1300342"/>
    <lineage>
        <taxon>Bacteria</taxon>
        <taxon>Pseudomonadati</taxon>
        <taxon>Pseudomonadota</taxon>
        <taxon>Gammaproteobacteria</taxon>
        <taxon>Lysobacterales</taxon>
        <taxon>Rhodanobacteraceae</taxon>
        <taxon>Dokdonella</taxon>
    </lineage>
</organism>